<feature type="region of interest" description="Disordered" evidence="1">
    <location>
        <begin position="28"/>
        <end position="89"/>
    </location>
</feature>
<organism evidence="2 3">
    <name type="scientific">Paraphaeosphaeria minitans</name>
    <dbReference type="NCBI Taxonomy" id="565426"/>
    <lineage>
        <taxon>Eukaryota</taxon>
        <taxon>Fungi</taxon>
        <taxon>Dikarya</taxon>
        <taxon>Ascomycota</taxon>
        <taxon>Pezizomycotina</taxon>
        <taxon>Dothideomycetes</taxon>
        <taxon>Pleosporomycetidae</taxon>
        <taxon>Pleosporales</taxon>
        <taxon>Massarineae</taxon>
        <taxon>Didymosphaeriaceae</taxon>
        <taxon>Paraphaeosphaeria</taxon>
    </lineage>
</organism>
<feature type="region of interest" description="Disordered" evidence="1">
    <location>
        <begin position="369"/>
        <end position="462"/>
    </location>
</feature>
<dbReference type="PANTHER" id="PTHR35392:SF1">
    <property type="entry name" value="ZN(II)2CYS6 TRANSCRIPTION FACTOR (EUROFUNG)"/>
    <property type="match status" value="1"/>
</dbReference>
<feature type="compositionally biased region" description="Low complexity" evidence="1">
    <location>
        <begin position="369"/>
        <end position="380"/>
    </location>
</feature>
<dbReference type="PANTHER" id="PTHR35392">
    <property type="entry name" value="ZN(II)2CYS6 TRANSCRIPTION FACTOR (EUROFUNG)-RELATED-RELATED"/>
    <property type="match status" value="1"/>
</dbReference>
<proteinExistence type="predicted"/>
<feature type="region of interest" description="Disordered" evidence="1">
    <location>
        <begin position="271"/>
        <end position="328"/>
    </location>
</feature>
<feature type="compositionally biased region" description="Low complexity" evidence="1">
    <location>
        <begin position="47"/>
        <end position="59"/>
    </location>
</feature>
<dbReference type="OrthoDB" id="4226666at2759"/>
<accession>A0A9P6KKH2</accession>
<protein>
    <submittedName>
        <fullName evidence="2">Uncharacterized protein</fullName>
    </submittedName>
</protein>
<dbReference type="InterPro" id="IPR052973">
    <property type="entry name" value="Fungal_sec-metab_reg_TF"/>
</dbReference>
<comment type="caution">
    <text evidence="2">The sequence shown here is derived from an EMBL/GenBank/DDBJ whole genome shotgun (WGS) entry which is preliminary data.</text>
</comment>
<keyword evidence="3" id="KW-1185">Reference proteome</keyword>
<dbReference type="AlphaFoldDB" id="A0A9P6KKH2"/>
<dbReference type="Proteomes" id="UP000756921">
    <property type="component" value="Unassembled WGS sequence"/>
</dbReference>
<feature type="compositionally biased region" description="Polar residues" evidence="1">
    <location>
        <begin position="271"/>
        <end position="303"/>
    </location>
</feature>
<sequence>MDDGYYCYHQEPPPVAPEVPVAPEFYTNYAHNDAQRSKTPTSLVNHTGLSPGGPLSTPPMSRDASRGPDPPLGPYPEQMVYGDSPSDSPISVKTPDYDSVEDFNLDPPPEVYQANGSMTTTQVSQGPLTAFDQNMFLPAQGLFTAQGNFTDQGMHPVVTSLLEALNASMARHPQYFHTQPVNAQARQQPSVLVSEQYNNYQSQIFANQTAPWTSEQPMRSPEDPGSGVVLFDPVTDFIDYSAYASPDVGLWVNNETDPTYLASPNEPLVSTQEQFSMATHSPTQQQRSQPVTQGQMHANTYYPNSGPVEMRLYRASPSPSTRRYAPYEANPVVQMRQMGQMGSRRSSYQHPSPIAISVELPSRINLQSSTSPYASASSPGGSEGMFSSYQQSDPDAERRESQSHQSFGQIIPPPSSVGDFSPSRTLPEAVIGPSPDPEGPTARRQVGPIRSTGRPGGRALGTHLEPKVAKAAHDMRKIVACWHCVLQRDKCGPGDICERCVKRAQRPNADCGLGCSRIKLIELSEYFLPMLVMRIHEDSHLKLFVSQFIHQWGKKEINVYMTCEQKTMPRMQVKVYEFQPCGEELLVQLQYQTNPQTQERYALRKRSPALAMVYLNHHDEKKYDKYLNDIVDNHLDAFGDICWAEDDNDFSPRLFKLMTRVKPKSDDEAKLLRDVFRLIVCTYIMSHTITMAEETKTQTLSQMHSYTDPSAYVQNYTSPRMTSRQIKFFFARLQRSTLAVVLNKLQQIFKSSRGCDRWLAAFVAVVGMAMAAEDQQKTTHQVMATRAVTESLDMRDAQAQADIANREVDQRMNFVSQIFRWKYNRKCNPLRDCEQDWEKEVGFGDETSVTFVRSVAQLVKENIDYLQQRQGISVSHANQGKYTARLVAPFLLSFWLPQ</sequence>
<gene>
    <name evidence="2" type="ORF">PMIN01_11347</name>
</gene>
<name>A0A9P6KKH2_9PLEO</name>
<evidence type="ECO:0000313" key="2">
    <source>
        <dbReference type="EMBL" id="KAF9730478.1"/>
    </source>
</evidence>
<evidence type="ECO:0000313" key="3">
    <source>
        <dbReference type="Proteomes" id="UP000756921"/>
    </source>
</evidence>
<dbReference type="EMBL" id="WJXW01000014">
    <property type="protein sequence ID" value="KAF9730478.1"/>
    <property type="molecule type" value="Genomic_DNA"/>
</dbReference>
<feature type="region of interest" description="Disordered" evidence="1">
    <location>
        <begin position="1"/>
        <end position="20"/>
    </location>
</feature>
<reference evidence="2" key="1">
    <citation type="journal article" date="2020" name="Mol. Plant Microbe Interact.">
        <title>Genome Sequence of the Biocontrol Agent Coniothyrium minitans strain Conio (IMI 134523).</title>
        <authorList>
            <person name="Patel D."/>
            <person name="Shittu T.A."/>
            <person name="Baroncelli R."/>
            <person name="Muthumeenakshi S."/>
            <person name="Osborne T.H."/>
            <person name="Janganan T.K."/>
            <person name="Sreenivasaprasad S."/>
        </authorList>
    </citation>
    <scope>NUCLEOTIDE SEQUENCE</scope>
    <source>
        <strain evidence="2">Conio</strain>
    </source>
</reference>
<evidence type="ECO:0000256" key="1">
    <source>
        <dbReference type="SAM" id="MobiDB-lite"/>
    </source>
</evidence>